<keyword evidence="2" id="KW-1133">Transmembrane helix</keyword>
<dbReference type="EMBL" id="NCKW01005006">
    <property type="protein sequence ID" value="POM73798.1"/>
    <property type="molecule type" value="Genomic_DNA"/>
</dbReference>
<evidence type="ECO:0000256" key="1">
    <source>
        <dbReference type="SAM" id="MobiDB-lite"/>
    </source>
</evidence>
<gene>
    <name evidence="3" type="ORF">PHPALM_9323</name>
</gene>
<evidence type="ECO:0000256" key="2">
    <source>
        <dbReference type="SAM" id="Phobius"/>
    </source>
</evidence>
<name>A0A2P4Y7L6_9STRA</name>
<feature type="compositionally biased region" description="Basic and acidic residues" evidence="1">
    <location>
        <begin position="120"/>
        <end position="130"/>
    </location>
</feature>
<keyword evidence="4" id="KW-1185">Reference proteome</keyword>
<evidence type="ECO:0008006" key="5">
    <source>
        <dbReference type="Google" id="ProtNLM"/>
    </source>
</evidence>
<feature type="region of interest" description="Disordered" evidence="1">
    <location>
        <begin position="108"/>
        <end position="131"/>
    </location>
</feature>
<evidence type="ECO:0000313" key="3">
    <source>
        <dbReference type="EMBL" id="POM73798.1"/>
    </source>
</evidence>
<reference evidence="3 4" key="1">
    <citation type="journal article" date="2017" name="Genome Biol. Evol.">
        <title>Phytophthora megakarya and P. palmivora, closely related causal agents of cacao black pod rot, underwent increases in genome sizes and gene numbers by different mechanisms.</title>
        <authorList>
            <person name="Ali S.S."/>
            <person name="Shao J."/>
            <person name="Lary D.J."/>
            <person name="Kronmiller B."/>
            <person name="Shen D."/>
            <person name="Strem M.D."/>
            <person name="Amoako-Attah I."/>
            <person name="Akrofi A.Y."/>
            <person name="Begoude B.A."/>
            <person name="Ten Hoopen G.M."/>
            <person name="Coulibaly K."/>
            <person name="Kebe B.I."/>
            <person name="Melnick R.L."/>
            <person name="Guiltinan M.J."/>
            <person name="Tyler B.M."/>
            <person name="Meinhardt L.W."/>
            <person name="Bailey B.A."/>
        </authorList>
    </citation>
    <scope>NUCLEOTIDE SEQUENCE [LARGE SCALE GENOMIC DNA]</scope>
    <source>
        <strain evidence="4">sbr112.9</strain>
    </source>
</reference>
<organism evidence="3 4">
    <name type="scientific">Phytophthora palmivora</name>
    <dbReference type="NCBI Taxonomy" id="4796"/>
    <lineage>
        <taxon>Eukaryota</taxon>
        <taxon>Sar</taxon>
        <taxon>Stramenopiles</taxon>
        <taxon>Oomycota</taxon>
        <taxon>Peronosporomycetes</taxon>
        <taxon>Peronosporales</taxon>
        <taxon>Peronosporaceae</taxon>
        <taxon>Phytophthora</taxon>
    </lineage>
</organism>
<dbReference type="OrthoDB" id="121783at2759"/>
<dbReference type="AlphaFoldDB" id="A0A2P4Y7L6"/>
<dbReference type="Proteomes" id="UP000237271">
    <property type="component" value="Unassembled WGS sequence"/>
</dbReference>
<feature type="transmembrane region" description="Helical" evidence="2">
    <location>
        <begin position="36"/>
        <end position="57"/>
    </location>
</feature>
<keyword evidence="2" id="KW-0472">Membrane</keyword>
<dbReference type="PANTHER" id="PTHR46599:SF3">
    <property type="entry name" value="PIGGYBAC TRANSPOSABLE ELEMENT-DERIVED PROTEIN 4"/>
    <property type="match status" value="1"/>
</dbReference>
<comment type="caution">
    <text evidence="3">The sequence shown here is derived from an EMBL/GenBank/DDBJ whole genome shotgun (WGS) entry which is preliminary data.</text>
</comment>
<dbReference type="PANTHER" id="PTHR46599">
    <property type="entry name" value="PIGGYBAC TRANSPOSABLE ELEMENT-DERIVED PROTEIN 4"/>
    <property type="match status" value="1"/>
</dbReference>
<keyword evidence="2" id="KW-0812">Transmembrane</keyword>
<proteinExistence type="predicted"/>
<sequence length="208" mass="23403">MSTAPQGLPDLHGNFNVHDQLRLQRYSLQLAVRFKIYYKGLFLGLVDLALVNAFIVYNHARIAENKAKVSHVAFMKQLHLELCQISPSDWEGFLHLPGQVFTPTRQRAAATSTHMPIQTEDTRKGNTEGSKKRRQRACKVCSLLKDKGTGGDTSYKCSTCVLIKTDEKTGTALSGQLGGSASFEFAPRKKKRWLTTKRRHNAVEWLQT</sequence>
<accession>A0A2P4Y7L6</accession>
<evidence type="ECO:0000313" key="4">
    <source>
        <dbReference type="Proteomes" id="UP000237271"/>
    </source>
</evidence>
<protein>
    <recommendedName>
        <fullName evidence="5">PiggyBac transposable element-derived protein domain-containing protein</fullName>
    </recommendedName>
</protein>